<dbReference type="Pfam" id="PF05278">
    <property type="entry name" value="PEARLI-4"/>
    <property type="match status" value="1"/>
</dbReference>
<dbReference type="GO" id="GO:0008270">
    <property type="term" value="F:zinc ion binding"/>
    <property type="evidence" value="ECO:0007669"/>
    <property type="project" value="UniProtKB-KW"/>
</dbReference>
<dbReference type="EMBL" id="KK914283">
    <property type="protein sequence ID" value="KDP43025.1"/>
    <property type="molecule type" value="Genomic_DNA"/>
</dbReference>
<feature type="compositionally biased region" description="Basic residues" evidence="6">
    <location>
        <begin position="30"/>
        <end position="39"/>
    </location>
</feature>
<keyword evidence="5" id="KW-0804">Transcription</keyword>
<dbReference type="InterPro" id="IPR007942">
    <property type="entry name" value="PLipase-like"/>
</dbReference>
<evidence type="ECO:0000313" key="9">
    <source>
        <dbReference type="Proteomes" id="UP000027138"/>
    </source>
</evidence>
<dbReference type="Pfam" id="PF23121">
    <property type="entry name" value="SPOC_AIPP2"/>
    <property type="match status" value="1"/>
</dbReference>
<dbReference type="AlphaFoldDB" id="A0A067LES9"/>
<keyword evidence="4" id="KW-0805">Transcription regulation</keyword>
<evidence type="ECO:0000256" key="6">
    <source>
        <dbReference type="SAM" id="MobiDB-lite"/>
    </source>
</evidence>
<dbReference type="InterPro" id="IPR056280">
    <property type="entry name" value="AIPP2-like_SPOC"/>
</dbReference>
<evidence type="ECO:0000259" key="7">
    <source>
        <dbReference type="Pfam" id="PF23121"/>
    </source>
</evidence>
<dbReference type="GO" id="GO:0140566">
    <property type="term" value="F:histone reader activity"/>
    <property type="evidence" value="ECO:0007669"/>
    <property type="project" value="InterPro"/>
</dbReference>
<organism evidence="8 9">
    <name type="scientific">Jatropha curcas</name>
    <name type="common">Barbados nut</name>
    <dbReference type="NCBI Taxonomy" id="180498"/>
    <lineage>
        <taxon>Eukaryota</taxon>
        <taxon>Viridiplantae</taxon>
        <taxon>Streptophyta</taxon>
        <taxon>Embryophyta</taxon>
        <taxon>Tracheophyta</taxon>
        <taxon>Spermatophyta</taxon>
        <taxon>Magnoliopsida</taxon>
        <taxon>eudicotyledons</taxon>
        <taxon>Gunneridae</taxon>
        <taxon>Pentapetalae</taxon>
        <taxon>rosids</taxon>
        <taxon>fabids</taxon>
        <taxon>Malpighiales</taxon>
        <taxon>Euphorbiaceae</taxon>
        <taxon>Crotonoideae</taxon>
        <taxon>Jatropheae</taxon>
        <taxon>Jatropha</taxon>
    </lineage>
</organism>
<accession>A0A067LES9</accession>
<evidence type="ECO:0000256" key="2">
    <source>
        <dbReference type="ARBA" id="ARBA00022771"/>
    </source>
</evidence>
<feature type="region of interest" description="Disordered" evidence="6">
    <location>
        <begin position="9"/>
        <end position="39"/>
    </location>
</feature>
<keyword evidence="3" id="KW-0862">Zinc</keyword>
<dbReference type="PANTHER" id="PTHR33304">
    <property type="match status" value="1"/>
</dbReference>
<dbReference type="Proteomes" id="UP000027138">
    <property type="component" value="Unassembled WGS sequence"/>
</dbReference>
<reference evidence="8 9" key="1">
    <citation type="journal article" date="2014" name="PLoS ONE">
        <title>Global Analysis of Gene Expression Profiles in Physic Nut (Jatropha curcas L.) Seedlings Exposed to Salt Stress.</title>
        <authorList>
            <person name="Zhang L."/>
            <person name="Zhang C."/>
            <person name="Wu P."/>
            <person name="Chen Y."/>
            <person name="Li M."/>
            <person name="Jiang H."/>
            <person name="Wu G."/>
        </authorList>
    </citation>
    <scope>NUCLEOTIDE SEQUENCE [LARGE SCALE GENOMIC DNA]</scope>
    <source>
        <strain evidence="9">cv. GZQX0401</strain>
        <tissue evidence="8">Young leaves</tissue>
    </source>
</reference>
<evidence type="ECO:0000256" key="1">
    <source>
        <dbReference type="ARBA" id="ARBA00022723"/>
    </source>
</evidence>
<feature type="domain" description="AIPP2-like SPOC-like" evidence="7">
    <location>
        <begin position="137"/>
        <end position="255"/>
    </location>
</feature>
<gene>
    <name evidence="8" type="ORF">JCGZ_25211</name>
</gene>
<proteinExistence type="predicted"/>
<evidence type="ECO:0000256" key="4">
    <source>
        <dbReference type="ARBA" id="ARBA00023015"/>
    </source>
</evidence>
<dbReference type="InterPro" id="IPR049914">
    <property type="entry name" value="PHD1-3/5-6"/>
</dbReference>
<dbReference type="PANTHER" id="PTHR33304:SF49">
    <property type="entry name" value="OS12G0161500 PROTEIN"/>
    <property type="match status" value="1"/>
</dbReference>
<keyword evidence="2" id="KW-0863">Zinc-finger</keyword>
<dbReference type="OrthoDB" id="1751595at2759"/>
<dbReference type="STRING" id="180498.A0A067LES9"/>
<keyword evidence="1" id="KW-0479">Metal-binding</keyword>
<sequence>MLPFVQLRRSQRLKDIQPDKNSSNLEKNKPSRKPRGPRKLISKEQALPLHGPHQDNQPTEAICACSLLNQEKDMAFCTKCGRQRKFISSKNERNCKKMKHKHANFNNLVGGTGEPSNIINQDFNVIATPFKDPTSIGSICVNCKNIGTVNRLAAHISSKAGAKMFEVAQQLQQLLQLEMVSRLDVWPVSFDTFPPTDNVIDLYILPVDRRSDGVFDRLLNYMTGKDIVLKAVIGDVSVLVFTSLQLTYKYWKFLEQQARRAVNESVAEEGICGIIADSIRQKIGAIERTSSDKYPEGASKEVISEETSSGVIDACVALTAIHIGSAESRYRADQSSAEGIFASRCPDREDALDELSRDKSDVLEAPSIIYLQEFVPNTALQSCTKEQGAYSPDRLSINSVGTSVIDMASTFDDLTGTDEIRSADNCYEQVGPYSINPRFAPVLRAIMDKHGDIAQEYPIKCSKMLTFALERVCEAVQDLNTVRFINLRRSHLQSLHSAITDAELVRCKMASQQI</sequence>
<evidence type="ECO:0000313" key="8">
    <source>
        <dbReference type="EMBL" id="KDP43025.1"/>
    </source>
</evidence>
<keyword evidence="9" id="KW-1185">Reference proteome</keyword>
<name>A0A067LES9_JATCU</name>
<evidence type="ECO:0000256" key="5">
    <source>
        <dbReference type="ARBA" id="ARBA00023163"/>
    </source>
</evidence>
<dbReference type="GO" id="GO:0034244">
    <property type="term" value="P:negative regulation of transcription elongation by RNA polymerase II"/>
    <property type="evidence" value="ECO:0007669"/>
    <property type="project" value="InterPro"/>
</dbReference>
<evidence type="ECO:0000256" key="3">
    <source>
        <dbReference type="ARBA" id="ARBA00022833"/>
    </source>
</evidence>
<protein>
    <recommendedName>
        <fullName evidence="7">AIPP2-like SPOC-like domain-containing protein</fullName>
    </recommendedName>
</protein>